<dbReference type="Proteomes" id="UP000005384">
    <property type="component" value="Unassembled WGS sequence"/>
</dbReference>
<dbReference type="PANTHER" id="PTHR42988">
    <property type="entry name" value="PHOSPHOHYDROLASE"/>
    <property type="match status" value="1"/>
</dbReference>
<dbReference type="Pfam" id="PF00149">
    <property type="entry name" value="Metallophos"/>
    <property type="match status" value="1"/>
</dbReference>
<dbReference type="PROSITE" id="PS51257">
    <property type="entry name" value="PROKAR_LIPOPROTEIN"/>
    <property type="match status" value="1"/>
</dbReference>
<evidence type="ECO:0000256" key="5">
    <source>
        <dbReference type="SAM" id="SignalP"/>
    </source>
</evidence>
<dbReference type="PANTHER" id="PTHR42988:SF2">
    <property type="entry name" value="CYCLIC NUCLEOTIDE PHOSPHODIESTERASE CBUA0032-RELATED"/>
    <property type="match status" value="1"/>
</dbReference>
<gene>
    <name evidence="7" type="ORF">HMPREF9473_01034</name>
</gene>
<dbReference type="RefSeq" id="WP_006779020.1">
    <property type="nucleotide sequence ID" value="NZ_CP040506.1"/>
</dbReference>
<keyword evidence="2" id="KW-0378">Hydrolase</keyword>
<dbReference type="PATRIC" id="fig|742737.3.peg.1037"/>
<keyword evidence="5" id="KW-0732">Signal</keyword>
<keyword evidence="8" id="KW-1185">Reference proteome</keyword>
<dbReference type="EMBL" id="ADLN01000009">
    <property type="protein sequence ID" value="EHI60969.1"/>
    <property type="molecule type" value="Genomic_DNA"/>
</dbReference>
<dbReference type="Gene3D" id="3.60.21.10">
    <property type="match status" value="1"/>
</dbReference>
<dbReference type="InterPro" id="IPR029052">
    <property type="entry name" value="Metallo-depent_PP-like"/>
</dbReference>
<reference evidence="7 8" key="1">
    <citation type="submission" date="2011-08" db="EMBL/GenBank/DDBJ databases">
        <title>The Genome Sequence of Clostridium hathewayi WAL-18680.</title>
        <authorList>
            <consortium name="The Broad Institute Genome Sequencing Platform"/>
            <person name="Earl A."/>
            <person name="Ward D."/>
            <person name="Feldgarden M."/>
            <person name="Gevers D."/>
            <person name="Finegold S.M."/>
            <person name="Summanen P.H."/>
            <person name="Molitoris D.R."/>
            <person name="Song M."/>
            <person name="Daigneault M."/>
            <person name="Allen-Vercoe E."/>
            <person name="Young S.K."/>
            <person name="Zeng Q."/>
            <person name="Gargeya S."/>
            <person name="Fitzgerald M."/>
            <person name="Haas B."/>
            <person name="Abouelleil A."/>
            <person name="Alvarado L."/>
            <person name="Arachchi H.M."/>
            <person name="Berlin A."/>
            <person name="Brown A."/>
            <person name="Chapman S.B."/>
            <person name="Chen Z."/>
            <person name="Dunbar C."/>
            <person name="Freedman E."/>
            <person name="Gearin G."/>
            <person name="Gellesch M."/>
            <person name="Goldberg J."/>
            <person name="Griggs A."/>
            <person name="Gujja S."/>
            <person name="Heiman D."/>
            <person name="Howarth C."/>
            <person name="Larson L."/>
            <person name="Lui A."/>
            <person name="MacDonald P.J.P."/>
            <person name="Montmayeur A."/>
            <person name="Murphy C."/>
            <person name="Neiman D."/>
            <person name="Pearson M."/>
            <person name="Priest M."/>
            <person name="Roberts A."/>
            <person name="Saif S."/>
            <person name="Shea T."/>
            <person name="Shenoy N."/>
            <person name="Sisk P."/>
            <person name="Stolte C."/>
            <person name="Sykes S."/>
            <person name="Wortman J."/>
            <person name="Nusbaum C."/>
            <person name="Birren B."/>
        </authorList>
    </citation>
    <scope>NUCLEOTIDE SEQUENCE [LARGE SCALE GENOMIC DNA]</scope>
    <source>
        <strain evidence="7 8">WAL-18680</strain>
    </source>
</reference>
<evidence type="ECO:0000313" key="8">
    <source>
        <dbReference type="Proteomes" id="UP000005384"/>
    </source>
</evidence>
<comment type="caution">
    <text evidence="7">The sequence shown here is derived from an EMBL/GenBank/DDBJ whole genome shotgun (WGS) entry which is preliminary data.</text>
</comment>
<dbReference type="OrthoDB" id="2036332at2"/>
<keyword evidence="1" id="KW-0479">Metal-binding</keyword>
<dbReference type="GO" id="GO:0046872">
    <property type="term" value="F:metal ion binding"/>
    <property type="evidence" value="ECO:0007669"/>
    <property type="project" value="UniProtKB-KW"/>
</dbReference>
<evidence type="ECO:0000256" key="2">
    <source>
        <dbReference type="ARBA" id="ARBA00022801"/>
    </source>
</evidence>
<evidence type="ECO:0000256" key="1">
    <source>
        <dbReference type="ARBA" id="ARBA00022723"/>
    </source>
</evidence>
<feature type="chain" id="PRO_5038595025" description="Calcineurin-like phosphoesterase domain-containing protein" evidence="5">
    <location>
        <begin position="21"/>
        <end position="435"/>
    </location>
</feature>
<evidence type="ECO:0000256" key="4">
    <source>
        <dbReference type="ARBA" id="ARBA00025742"/>
    </source>
</evidence>
<comment type="similarity">
    <text evidence="4">Belongs to the cyclic nucleotide phosphodiesterase class-III family.</text>
</comment>
<protein>
    <recommendedName>
        <fullName evidence="6">Calcineurin-like phosphoesterase domain-containing protein</fullName>
    </recommendedName>
</protein>
<dbReference type="SUPFAM" id="SSF56300">
    <property type="entry name" value="Metallo-dependent phosphatases"/>
    <property type="match status" value="1"/>
</dbReference>
<accession>G5IC51</accession>
<evidence type="ECO:0000313" key="7">
    <source>
        <dbReference type="EMBL" id="EHI60969.1"/>
    </source>
</evidence>
<dbReference type="InterPro" id="IPR004843">
    <property type="entry name" value="Calcineurin-like_PHP"/>
</dbReference>
<evidence type="ECO:0000259" key="6">
    <source>
        <dbReference type="Pfam" id="PF00149"/>
    </source>
</evidence>
<feature type="signal peptide" evidence="5">
    <location>
        <begin position="1"/>
        <end position="20"/>
    </location>
</feature>
<organism evidence="7 8">
    <name type="scientific">Hungatella hathewayi WAL-18680</name>
    <dbReference type="NCBI Taxonomy" id="742737"/>
    <lineage>
        <taxon>Bacteria</taxon>
        <taxon>Bacillati</taxon>
        <taxon>Bacillota</taxon>
        <taxon>Clostridia</taxon>
        <taxon>Lachnospirales</taxon>
        <taxon>Lachnospiraceae</taxon>
        <taxon>Hungatella</taxon>
    </lineage>
</organism>
<evidence type="ECO:0000256" key="3">
    <source>
        <dbReference type="ARBA" id="ARBA00023004"/>
    </source>
</evidence>
<keyword evidence="3" id="KW-0408">Iron</keyword>
<dbReference type="InterPro" id="IPR050884">
    <property type="entry name" value="CNP_phosphodiesterase-III"/>
</dbReference>
<name>G5IC51_9FIRM</name>
<feature type="domain" description="Calcineurin-like phosphoesterase" evidence="6">
    <location>
        <begin position="62"/>
        <end position="272"/>
    </location>
</feature>
<dbReference type="HOGENOM" id="CLU_033792_1_0_9"/>
<dbReference type="GO" id="GO:0016787">
    <property type="term" value="F:hydrolase activity"/>
    <property type="evidence" value="ECO:0007669"/>
    <property type="project" value="UniProtKB-KW"/>
</dbReference>
<proteinExistence type="inferred from homology"/>
<sequence length="435" mass="47662">MKIKTVLSSLILMLILGGCAAASSDTAGMFSDTSSGVAASGTVAKNTNTTAAADTVSTKPLHIAMATDLHYQPEVSDAASSLIPQMKYISQLTDCLLEEVVGRQPDVLLLCGDLTNNGLRNEHEALIKKLDLAKSQGTRILVIPGNHDLKGVSQEEFAKLYADYGYATPLMRDTASLSYVAPLTDSFWLLMLDTNISNTYGGVSDDTLSWVQHVLEQADEAGAVIVTSSHHNLLGHSSPQYNQMSPFENRDALLSLLEMHQVPLNISGHLHKQHTAMTTFHGGSFYEITGGMPADYPNLWTDITVTPDTRSIACRTHSLDMEGWAAAQGSGEEELLHFSDYSRACRQKTAEGLVGGMLRALGITGGDFNRLESFWSKIYMDASDGLIRDTGKDYLASDDYRIWQQYQDKSKYSEWLDYLLQQKGAVDSHSLLIKY</sequence>
<dbReference type="AlphaFoldDB" id="G5IC51"/>